<dbReference type="InterPro" id="IPR002919">
    <property type="entry name" value="TIL_dom"/>
</dbReference>
<dbReference type="CDD" id="cd19941">
    <property type="entry name" value="TIL"/>
    <property type="match status" value="2"/>
</dbReference>
<accession>A0A2W1BL61</accession>
<dbReference type="SUPFAM" id="SSF57567">
    <property type="entry name" value="Serine protease inhibitors"/>
    <property type="match status" value="2"/>
</dbReference>
<evidence type="ECO:0000256" key="1">
    <source>
        <dbReference type="ARBA" id="ARBA00022690"/>
    </source>
</evidence>
<feature type="domain" description="TIL" evidence="4">
    <location>
        <begin position="84"/>
        <end position="143"/>
    </location>
</feature>
<name>A0A2W1BL61_HELAM</name>
<dbReference type="OrthoDB" id="6236007at2759"/>
<feature type="domain" description="TIL" evidence="4">
    <location>
        <begin position="23"/>
        <end position="81"/>
    </location>
</feature>
<evidence type="ECO:0000313" key="5">
    <source>
        <dbReference type="EMBL" id="PZC75812.1"/>
    </source>
</evidence>
<dbReference type="FunFam" id="2.10.25.10:FF:000674">
    <property type="entry name" value="Mucin-2"/>
    <property type="match status" value="1"/>
</dbReference>
<feature type="chain" id="PRO_5016179935" description="TIL domain-containing protein" evidence="3">
    <location>
        <begin position="22"/>
        <end position="151"/>
    </location>
</feature>
<dbReference type="Proteomes" id="UP000249218">
    <property type="component" value="Unassembled WGS sequence"/>
</dbReference>
<reference evidence="5 6" key="1">
    <citation type="journal article" date="2017" name="BMC Biol.">
        <title>Genomic innovations, transcriptional plasticity and gene loss underlying the evolution and divergence of two highly polyphagous and invasive Helicoverpa pest species.</title>
        <authorList>
            <person name="Pearce S.L."/>
            <person name="Clarke D.F."/>
            <person name="East P.D."/>
            <person name="Elfekih S."/>
            <person name="Gordon K.H."/>
            <person name="Jermiin L.S."/>
            <person name="McGaughran A."/>
            <person name="Oakeshott J.G."/>
            <person name="Papanikolaou A."/>
            <person name="Perera O.P."/>
            <person name="Rane R.V."/>
            <person name="Richards S."/>
            <person name="Tay W.T."/>
            <person name="Walsh T.K."/>
            <person name="Anderson A."/>
            <person name="Anderson C.J."/>
            <person name="Asgari S."/>
            <person name="Board P.G."/>
            <person name="Bretschneider A."/>
            <person name="Campbell P.M."/>
            <person name="Chertemps T."/>
            <person name="Christeller J.T."/>
            <person name="Coppin C.W."/>
            <person name="Downes S.J."/>
            <person name="Duan G."/>
            <person name="Farnsworth C.A."/>
            <person name="Good R.T."/>
            <person name="Han L.B."/>
            <person name="Han Y.C."/>
            <person name="Hatje K."/>
            <person name="Horne I."/>
            <person name="Huang Y.P."/>
            <person name="Hughes D.S."/>
            <person name="Jacquin-Joly E."/>
            <person name="James W."/>
            <person name="Jhangiani S."/>
            <person name="Kollmar M."/>
            <person name="Kuwar S.S."/>
            <person name="Li S."/>
            <person name="Liu N.Y."/>
            <person name="Maibeche M.T."/>
            <person name="Miller J.R."/>
            <person name="Montagne N."/>
            <person name="Perry T."/>
            <person name="Qu J."/>
            <person name="Song S.V."/>
            <person name="Sutton G.G."/>
            <person name="Vogel H."/>
            <person name="Walenz B.P."/>
            <person name="Xu W."/>
            <person name="Zhang H.J."/>
            <person name="Zou Z."/>
            <person name="Batterham P."/>
            <person name="Edwards O.R."/>
            <person name="Feyereisen R."/>
            <person name="Gibbs R.A."/>
            <person name="Heckel D.G."/>
            <person name="McGrath A."/>
            <person name="Robin C."/>
            <person name="Scherer S.E."/>
            <person name="Worley K.C."/>
            <person name="Wu Y.D."/>
        </authorList>
    </citation>
    <scope>NUCLEOTIDE SEQUENCE [LARGE SCALE GENOMIC DNA]</scope>
    <source>
        <strain evidence="5">Harm_GR_Male_#8</strain>
        <tissue evidence="5">Whole organism</tissue>
    </source>
</reference>
<feature type="signal peptide" evidence="3">
    <location>
        <begin position="1"/>
        <end position="21"/>
    </location>
</feature>
<keyword evidence="2" id="KW-1015">Disulfide bond</keyword>
<dbReference type="EMBL" id="KZ149981">
    <property type="protein sequence ID" value="PZC75812.1"/>
    <property type="molecule type" value="Genomic_DNA"/>
</dbReference>
<dbReference type="PANTHER" id="PTHR23259">
    <property type="entry name" value="RIDDLE"/>
    <property type="match status" value="1"/>
</dbReference>
<proteinExistence type="predicted"/>
<dbReference type="InterPro" id="IPR051368">
    <property type="entry name" value="SerProtInhib-TIL_Domain"/>
</dbReference>
<organism evidence="5 6">
    <name type="scientific">Helicoverpa armigera</name>
    <name type="common">Cotton bollworm</name>
    <name type="synonym">Heliothis armigera</name>
    <dbReference type="NCBI Taxonomy" id="29058"/>
    <lineage>
        <taxon>Eukaryota</taxon>
        <taxon>Metazoa</taxon>
        <taxon>Ecdysozoa</taxon>
        <taxon>Arthropoda</taxon>
        <taxon>Hexapoda</taxon>
        <taxon>Insecta</taxon>
        <taxon>Pterygota</taxon>
        <taxon>Neoptera</taxon>
        <taxon>Endopterygota</taxon>
        <taxon>Lepidoptera</taxon>
        <taxon>Glossata</taxon>
        <taxon>Ditrysia</taxon>
        <taxon>Noctuoidea</taxon>
        <taxon>Noctuidae</taxon>
        <taxon>Heliothinae</taxon>
        <taxon>Helicoverpa</taxon>
    </lineage>
</organism>
<dbReference type="Gene3D" id="2.10.25.10">
    <property type="entry name" value="Laminin"/>
    <property type="match status" value="2"/>
</dbReference>
<evidence type="ECO:0000259" key="4">
    <source>
        <dbReference type="Pfam" id="PF01826"/>
    </source>
</evidence>
<evidence type="ECO:0000313" key="6">
    <source>
        <dbReference type="Proteomes" id="UP000249218"/>
    </source>
</evidence>
<sequence>MMKYTCVALFSCCVLFVVVNAECGKNEELGCVHSCPPQKSCSDRDIEIACPDEYTECEDTCVCKPGFIRNDNNDCITEDQCDKCTKENEFYDCGELCDNVCATLSERNRTHCDLWISRCVRQCYCKDGYARDENRNCIPIDKCPETPKYEE</sequence>
<dbReference type="Pfam" id="PF01826">
    <property type="entry name" value="TIL"/>
    <property type="match status" value="2"/>
</dbReference>
<evidence type="ECO:0000256" key="2">
    <source>
        <dbReference type="ARBA" id="ARBA00023157"/>
    </source>
</evidence>
<keyword evidence="6" id="KW-1185">Reference proteome</keyword>
<protein>
    <recommendedName>
        <fullName evidence="4">TIL domain-containing protein</fullName>
    </recommendedName>
</protein>
<dbReference type="AlphaFoldDB" id="A0A2W1BL61"/>
<keyword evidence="3" id="KW-0732">Signal</keyword>
<dbReference type="InterPro" id="IPR036084">
    <property type="entry name" value="Ser_inhib-like_sf"/>
</dbReference>
<gene>
    <name evidence="5" type="primary">HaOG205632</name>
    <name evidence="5" type="ORF">B5X24_HaOG205632</name>
</gene>
<dbReference type="GO" id="GO:0030414">
    <property type="term" value="F:peptidase inhibitor activity"/>
    <property type="evidence" value="ECO:0007669"/>
    <property type="project" value="UniProtKB-KW"/>
</dbReference>
<dbReference type="PANTHER" id="PTHR23259:SF82">
    <property type="entry name" value="SERINE PROTEASE INHIBITOR 1 PROTEIN"/>
    <property type="match status" value="1"/>
</dbReference>
<keyword evidence="1" id="KW-0646">Protease inhibitor</keyword>
<evidence type="ECO:0000256" key="3">
    <source>
        <dbReference type="SAM" id="SignalP"/>
    </source>
</evidence>